<evidence type="ECO:0000256" key="1">
    <source>
        <dbReference type="SAM" id="MobiDB-lite"/>
    </source>
</evidence>
<evidence type="ECO:0000313" key="3">
    <source>
        <dbReference type="Proteomes" id="UP001168821"/>
    </source>
</evidence>
<proteinExistence type="predicted"/>
<dbReference type="Proteomes" id="UP001168821">
    <property type="component" value="Unassembled WGS sequence"/>
</dbReference>
<gene>
    <name evidence="2" type="ORF">Zmor_023146</name>
</gene>
<sequence>MLDAVASLVTLRQLSVAARNLTEIAGQKFPDFSPVPGPQLGGCSLIFADREPSFVDCAVSPTMTLRKQKTHTPLSARLLVPKNILVMWSYRRDPEPFDSGESTLSELDESESGSGSGIEVDPNLPYPGIAPIALRYLSQTTRPRSWCLALISNPYPLHMHTFFTCLQGKVGIVEGRNVAV</sequence>
<name>A0AA38HXJ5_9CUCU</name>
<dbReference type="EMBL" id="JALNTZ010000007">
    <property type="protein sequence ID" value="KAJ3645496.1"/>
    <property type="molecule type" value="Genomic_DNA"/>
</dbReference>
<accession>A0AA38HXJ5</accession>
<comment type="caution">
    <text evidence="2">The sequence shown here is derived from an EMBL/GenBank/DDBJ whole genome shotgun (WGS) entry which is preliminary data.</text>
</comment>
<reference evidence="2" key="1">
    <citation type="journal article" date="2023" name="G3 (Bethesda)">
        <title>Whole genome assemblies of Zophobas morio and Tenebrio molitor.</title>
        <authorList>
            <person name="Kaur S."/>
            <person name="Stinson S.A."/>
            <person name="diCenzo G.C."/>
        </authorList>
    </citation>
    <scope>NUCLEOTIDE SEQUENCE</scope>
    <source>
        <strain evidence="2">QUZm001</strain>
    </source>
</reference>
<evidence type="ECO:0000313" key="2">
    <source>
        <dbReference type="EMBL" id="KAJ3645496.1"/>
    </source>
</evidence>
<keyword evidence="3" id="KW-1185">Reference proteome</keyword>
<protein>
    <submittedName>
        <fullName evidence="2">Uncharacterized protein</fullName>
    </submittedName>
</protein>
<feature type="region of interest" description="Disordered" evidence="1">
    <location>
        <begin position="96"/>
        <end position="120"/>
    </location>
</feature>
<dbReference type="AlphaFoldDB" id="A0AA38HXJ5"/>
<organism evidence="2 3">
    <name type="scientific">Zophobas morio</name>
    <dbReference type="NCBI Taxonomy" id="2755281"/>
    <lineage>
        <taxon>Eukaryota</taxon>
        <taxon>Metazoa</taxon>
        <taxon>Ecdysozoa</taxon>
        <taxon>Arthropoda</taxon>
        <taxon>Hexapoda</taxon>
        <taxon>Insecta</taxon>
        <taxon>Pterygota</taxon>
        <taxon>Neoptera</taxon>
        <taxon>Endopterygota</taxon>
        <taxon>Coleoptera</taxon>
        <taxon>Polyphaga</taxon>
        <taxon>Cucujiformia</taxon>
        <taxon>Tenebrionidae</taxon>
        <taxon>Zophobas</taxon>
    </lineage>
</organism>